<dbReference type="Gene3D" id="1.20.120.520">
    <property type="entry name" value="nmb1532 protein domain like"/>
    <property type="match status" value="1"/>
</dbReference>
<dbReference type="Proteomes" id="UP000676325">
    <property type="component" value="Unassembled WGS sequence"/>
</dbReference>
<reference evidence="2" key="1">
    <citation type="submission" date="2021-04" db="EMBL/GenBank/DDBJ databases">
        <title>Genome based classification of Actinospica acidithermotolerans sp. nov., an actinobacterium isolated from an Indonesian hot spring.</title>
        <authorList>
            <person name="Kusuma A.B."/>
            <person name="Putra K.E."/>
            <person name="Nafisah S."/>
            <person name="Loh J."/>
            <person name="Nouioui I."/>
            <person name="Goodfellow M."/>
        </authorList>
    </citation>
    <scope>NUCLEOTIDE SEQUENCE</scope>
    <source>
        <strain evidence="2">MGRD01-02</strain>
    </source>
</reference>
<organism evidence="2 3">
    <name type="scientific">Actinospica acidithermotolerans</name>
    <dbReference type="NCBI Taxonomy" id="2828514"/>
    <lineage>
        <taxon>Bacteria</taxon>
        <taxon>Bacillati</taxon>
        <taxon>Actinomycetota</taxon>
        <taxon>Actinomycetes</taxon>
        <taxon>Catenulisporales</taxon>
        <taxon>Actinospicaceae</taxon>
        <taxon>Actinospica</taxon>
    </lineage>
</organism>
<dbReference type="InterPro" id="IPR012312">
    <property type="entry name" value="Hemerythrin-like"/>
</dbReference>
<dbReference type="EMBL" id="JAGSOH010000204">
    <property type="protein sequence ID" value="MBR7831261.1"/>
    <property type="molecule type" value="Genomic_DNA"/>
</dbReference>
<name>A0A941EH94_9ACTN</name>
<evidence type="ECO:0000313" key="2">
    <source>
        <dbReference type="EMBL" id="MBR7831261.1"/>
    </source>
</evidence>
<sequence length="147" mass="16129">MTAIGDLTREHDAVVDLIGEARAAHRIGDLRALSECAARIAALLGPHTRVEEEGLFAALREEFPDQIAQLEAEHRMVEPVLFEAAHAPIDGHWPTRLMAALDVLRRHILKEQDGVFPFALTGLTVEQWEAVDAVRAQVGTALPVPHP</sequence>
<evidence type="ECO:0000259" key="1">
    <source>
        <dbReference type="Pfam" id="PF01814"/>
    </source>
</evidence>
<evidence type="ECO:0000313" key="3">
    <source>
        <dbReference type="Proteomes" id="UP000676325"/>
    </source>
</evidence>
<dbReference type="AlphaFoldDB" id="A0A941EH94"/>
<proteinExistence type="predicted"/>
<feature type="domain" description="Hemerythrin-like" evidence="1">
    <location>
        <begin position="3"/>
        <end position="119"/>
    </location>
</feature>
<accession>A0A941EH94</accession>
<protein>
    <submittedName>
        <fullName evidence="2">Hemerythrin domain-containing protein</fullName>
    </submittedName>
</protein>
<gene>
    <name evidence="2" type="ORF">KDK95_33455</name>
</gene>
<comment type="caution">
    <text evidence="2">The sequence shown here is derived from an EMBL/GenBank/DDBJ whole genome shotgun (WGS) entry which is preliminary data.</text>
</comment>
<dbReference type="RefSeq" id="WP_212522374.1">
    <property type="nucleotide sequence ID" value="NZ_JAGSOH010000204.1"/>
</dbReference>
<dbReference type="Pfam" id="PF01814">
    <property type="entry name" value="Hemerythrin"/>
    <property type="match status" value="1"/>
</dbReference>
<keyword evidence="3" id="KW-1185">Reference proteome</keyword>